<dbReference type="HOGENOM" id="CLU_2084731_0_0_1"/>
<evidence type="ECO:0000313" key="3">
    <source>
        <dbReference type="Proteomes" id="UP000027238"/>
    </source>
</evidence>
<accession>A0A066X7U9</accession>
<keyword evidence="3" id="KW-1185">Reference proteome</keyword>
<organism evidence="2 3">
    <name type="scientific">Colletotrichum sublineola</name>
    <name type="common">Sorghum anthracnose fungus</name>
    <dbReference type="NCBI Taxonomy" id="1173701"/>
    <lineage>
        <taxon>Eukaryota</taxon>
        <taxon>Fungi</taxon>
        <taxon>Dikarya</taxon>
        <taxon>Ascomycota</taxon>
        <taxon>Pezizomycotina</taxon>
        <taxon>Sordariomycetes</taxon>
        <taxon>Hypocreomycetidae</taxon>
        <taxon>Glomerellales</taxon>
        <taxon>Glomerellaceae</taxon>
        <taxon>Colletotrichum</taxon>
        <taxon>Colletotrichum graminicola species complex</taxon>
    </lineage>
</organism>
<comment type="caution">
    <text evidence="2">The sequence shown here is derived from an EMBL/GenBank/DDBJ whole genome shotgun (WGS) entry which is preliminary data.</text>
</comment>
<feature type="region of interest" description="Disordered" evidence="1">
    <location>
        <begin position="1"/>
        <end position="27"/>
    </location>
</feature>
<dbReference type="EMBL" id="JMSE01001054">
    <property type="protein sequence ID" value="KDN65198.1"/>
    <property type="molecule type" value="Genomic_DNA"/>
</dbReference>
<sequence>MPLAVKRQTSGIRGLSAPSASHTLPFPPDSTSPSWAFGVGIAGSLSKTAIGRWTTTPDAKDPSTPRDRQMPLSLPPFADRSHVGRGFSANTAAHLPSYDRHRDGPDVNPGDWERASA</sequence>
<evidence type="ECO:0000313" key="2">
    <source>
        <dbReference type="EMBL" id="KDN65198.1"/>
    </source>
</evidence>
<dbReference type="AlphaFoldDB" id="A0A066X7U9"/>
<feature type="compositionally biased region" description="Basic and acidic residues" evidence="1">
    <location>
        <begin position="58"/>
        <end position="69"/>
    </location>
</feature>
<gene>
    <name evidence="2" type="ORF">CSUB01_03536</name>
</gene>
<name>A0A066X7U9_COLSU</name>
<protein>
    <submittedName>
        <fullName evidence="2">Uncharacterized protein</fullName>
    </submittedName>
</protein>
<proteinExistence type="predicted"/>
<reference evidence="3" key="1">
    <citation type="journal article" date="2014" name="Genome Announc.">
        <title>Draft genome sequence of Colletotrichum sublineola, a destructive pathogen of cultivated sorghum.</title>
        <authorList>
            <person name="Baroncelli R."/>
            <person name="Sanz-Martin J.M."/>
            <person name="Rech G.E."/>
            <person name="Sukno S.A."/>
            <person name="Thon M.R."/>
        </authorList>
    </citation>
    <scope>NUCLEOTIDE SEQUENCE [LARGE SCALE GENOMIC DNA]</scope>
    <source>
        <strain evidence="3">TX430BB</strain>
    </source>
</reference>
<evidence type="ECO:0000256" key="1">
    <source>
        <dbReference type="SAM" id="MobiDB-lite"/>
    </source>
</evidence>
<feature type="region of interest" description="Disordered" evidence="1">
    <location>
        <begin position="51"/>
        <end position="117"/>
    </location>
</feature>
<dbReference type="Proteomes" id="UP000027238">
    <property type="component" value="Unassembled WGS sequence"/>
</dbReference>
<feature type="compositionally biased region" description="Basic and acidic residues" evidence="1">
    <location>
        <begin position="97"/>
        <end position="117"/>
    </location>
</feature>